<gene>
    <name evidence="1" type="ORF">IAB12_05365</name>
</gene>
<dbReference type="Gene3D" id="1.10.357.10">
    <property type="entry name" value="Tetracycline Repressor, domain 2"/>
    <property type="match status" value="1"/>
</dbReference>
<accession>A0A9D1PTA7</accession>
<sequence>MYDPSYVKEFKKNELSSFDYALLDAYCALKEEGEKEISVRLLADRAGVERNDFYRCYDSTLSFIERVEEDTVARMNDLASAEDESYYARLFSFFRENDKEIMAILDYPAYREDLISSIALHFTADDKEGSQMIYTKASIVFSTFYAYLHYSIDVDFSILRDFVS</sequence>
<proteinExistence type="predicted"/>
<organism evidence="1 2">
    <name type="scientific">Candidatus Ornithospirochaeta avicola</name>
    <dbReference type="NCBI Taxonomy" id="2840896"/>
    <lineage>
        <taxon>Bacteria</taxon>
        <taxon>Pseudomonadati</taxon>
        <taxon>Spirochaetota</taxon>
        <taxon>Spirochaetia</taxon>
        <taxon>Spirochaetales</taxon>
        <taxon>Spirochaetaceae</taxon>
        <taxon>Spirochaetaceae incertae sedis</taxon>
        <taxon>Candidatus Ornithospirochaeta</taxon>
    </lineage>
</organism>
<protein>
    <submittedName>
        <fullName evidence="1">Uncharacterized protein</fullName>
    </submittedName>
</protein>
<dbReference type="InterPro" id="IPR009057">
    <property type="entry name" value="Homeodomain-like_sf"/>
</dbReference>
<dbReference type="Proteomes" id="UP000823936">
    <property type="component" value="Unassembled WGS sequence"/>
</dbReference>
<dbReference type="AlphaFoldDB" id="A0A9D1PTA7"/>
<evidence type="ECO:0000313" key="1">
    <source>
        <dbReference type="EMBL" id="HIV99184.1"/>
    </source>
</evidence>
<reference evidence="1" key="1">
    <citation type="journal article" date="2021" name="PeerJ">
        <title>Extensive microbial diversity within the chicken gut microbiome revealed by metagenomics and culture.</title>
        <authorList>
            <person name="Gilroy R."/>
            <person name="Ravi A."/>
            <person name="Getino M."/>
            <person name="Pursley I."/>
            <person name="Horton D.L."/>
            <person name="Alikhan N.F."/>
            <person name="Baker D."/>
            <person name="Gharbi K."/>
            <person name="Hall N."/>
            <person name="Watson M."/>
            <person name="Adriaenssens E.M."/>
            <person name="Foster-Nyarko E."/>
            <person name="Jarju S."/>
            <person name="Secka A."/>
            <person name="Antonio M."/>
            <person name="Oren A."/>
            <person name="Chaudhuri R.R."/>
            <person name="La Ragione R."/>
            <person name="Hildebrand F."/>
            <person name="Pallen M.J."/>
        </authorList>
    </citation>
    <scope>NUCLEOTIDE SEQUENCE</scope>
    <source>
        <strain evidence="1">Gambia11-129</strain>
    </source>
</reference>
<comment type="caution">
    <text evidence="1">The sequence shown here is derived from an EMBL/GenBank/DDBJ whole genome shotgun (WGS) entry which is preliminary data.</text>
</comment>
<reference evidence="1" key="2">
    <citation type="submission" date="2021-04" db="EMBL/GenBank/DDBJ databases">
        <authorList>
            <person name="Gilroy R."/>
        </authorList>
    </citation>
    <scope>NUCLEOTIDE SEQUENCE</scope>
    <source>
        <strain evidence="1">Gambia11-129</strain>
    </source>
</reference>
<dbReference type="SUPFAM" id="SSF46689">
    <property type="entry name" value="Homeodomain-like"/>
    <property type="match status" value="1"/>
</dbReference>
<dbReference type="EMBL" id="DXHU01000020">
    <property type="protein sequence ID" value="HIV99184.1"/>
    <property type="molecule type" value="Genomic_DNA"/>
</dbReference>
<evidence type="ECO:0000313" key="2">
    <source>
        <dbReference type="Proteomes" id="UP000823936"/>
    </source>
</evidence>
<name>A0A9D1PTA7_9SPIO</name>